<evidence type="ECO:0000259" key="6">
    <source>
        <dbReference type="PROSITE" id="PS50048"/>
    </source>
</evidence>
<feature type="compositionally biased region" description="Low complexity" evidence="5">
    <location>
        <begin position="83"/>
        <end position="93"/>
    </location>
</feature>
<dbReference type="InterPro" id="IPR001138">
    <property type="entry name" value="Zn2Cys6_DnaBD"/>
</dbReference>
<dbReference type="SMART" id="SM00906">
    <property type="entry name" value="Fungal_trans"/>
    <property type="match status" value="1"/>
</dbReference>
<feature type="domain" description="Zn(2)-C6 fungal-type" evidence="6">
    <location>
        <begin position="45"/>
        <end position="74"/>
    </location>
</feature>
<dbReference type="EMBL" id="GG745329">
    <property type="protein sequence ID" value="KNE55175.1"/>
    <property type="molecule type" value="Genomic_DNA"/>
</dbReference>
<dbReference type="CDD" id="cd12148">
    <property type="entry name" value="fungal_TF_MHR"/>
    <property type="match status" value="1"/>
</dbReference>
<organism evidence="7 8">
    <name type="scientific">Allomyces macrogynus (strain ATCC 38327)</name>
    <name type="common">Allomyces javanicus var. macrogynus</name>
    <dbReference type="NCBI Taxonomy" id="578462"/>
    <lineage>
        <taxon>Eukaryota</taxon>
        <taxon>Fungi</taxon>
        <taxon>Fungi incertae sedis</taxon>
        <taxon>Blastocladiomycota</taxon>
        <taxon>Blastocladiomycetes</taxon>
        <taxon>Blastocladiales</taxon>
        <taxon>Blastocladiaceae</taxon>
        <taxon>Allomyces</taxon>
    </lineage>
</organism>
<dbReference type="Gene3D" id="4.10.240.10">
    <property type="entry name" value="Zn(2)-C6 fungal-type DNA-binding domain"/>
    <property type="match status" value="1"/>
</dbReference>
<evidence type="ECO:0000313" key="8">
    <source>
        <dbReference type="Proteomes" id="UP000054350"/>
    </source>
</evidence>
<dbReference type="GO" id="GO:0003677">
    <property type="term" value="F:DNA binding"/>
    <property type="evidence" value="ECO:0007669"/>
    <property type="project" value="UniProtKB-KW"/>
</dbReference>
<accession>A0A0L0RYE4</accession>
<evidence type="ECO:0000256" key="2">
    <source>
        <dbReference type="ARBA" id="ARBA00022723"/>
    </source>
</evidence>
<dbReference type="SUPFAM" id="SSF57701">
    <property type="entry name" value="Zn2/Cys6 DNA-binding domain"/>
    <property type="match status" value="1"/>
</dbReference>
<dbReference type="OMA" id="NFYISFC"/>
<dbReference type="GO" id="GO:0006351">
    <property type="term" value="P:DNA-templated transcription"/>
    <property type="evidence" value="ECO:0007669"/>
    <property type="project" value="InterPro"/>
</dbReference>
<dbReference type="GO" id="GO:0005634">
    <property type="term" value="C:nucleus"/>
    <property type="evidence" value="ECO:0007669"/>
    <property type="project" value="UniProtKB-SubCell"/>
</dbReference>
<dbReference type="PANTHER" id="PTHR46910:SF3">
    <property type="entry name" value="HALOTOLERANCE PROTEIN 9-RELATED"/>
    <property type="match status" value="1"/>
</dbReference>
<dbReference type="InterPro" id="IPR050987">
    <property type="entry name" value="AtrR-like"/>
</dbReference>
<feature type="compositionally biased region" description="Low complexity" evidence="5">
    <location>
        <begin position="13"/>
        <end position="31"/>
    </location>
</feature>
<feature type="region of interest" description="Disordered" evidence="5">
    <location>
        <begin position="77"/>
        <end position="111"/>
    </location>
</feature>
<dbReference type="PROSITE" id="PS00463">
    <property type="entry name" value="ZN2_CY6_FUNGAL_1"/>
    <property type="match status" value="1"/>
</dbReference>
<dbReference type="CDD" id="cd00067">
    <property type="entry name" value="GAL4"/>
    <property type="match status" value="1"/>
</dbReference>
<dbReference type="STRING" id="578462.A0A0L0RYE4"/>
<feature type="compositionally biased region" description="Basic and acidic residues" evidence="5">
    <location>
        <begin position="100"/>
        <end position="111"/>
    </location>
</feature>
<evidence type="ECO:0000256" key="3">
    <source>
        <dbReference type="ARBA" id="ARBA00023125"/>
    </source>
</evidence>
<evidence type="ECO:0000256" key="5">
    <source>
        <dbReference type="SAM" id="MobiDB-lite"/>
    </source>
</evidence>
<keyword evidence="2" id="KW-0479">Metal-binding</keyword>
<feature type="region of interest" description="Disordered" evidence="5">
    <location>
        <begin position="1"/>
        <end position="43"/>
    </location>
</feature>
<reference evidence="8" key="2">
    <citation type="submission" date="2009-11" db="EMBL/GenBank/DDBJ databases">
        <title>The Genome Sequence of Allomyces macrogynus strain ATCC 38327.</title>
        <authorList>
            <consortium name="The Broad Institute Genome Sequencing Platform"/>
            <person name="Russ C."/>
            <person name="Cuomo C."/>
            <person name="Shea T."/>
            <person name="Young S.K."/>
            <person name="Zeng Q."/>
            <person name="Koehrsen M."/>
            <person name="Haas B."/>
            <person name="Borodovsky M."/>
            <person name="Guigo R."/>
            <person name="Alvarado L."/>
            <person name="Berlin A."/>
            <person name="Borenstein D."/>
            <person name="Chen Z."/>
            <person name="Engels R."/>
            <person name="Freedman E."/>
            <person name="Gellesch M."/>
            <person name="Goldberg J."/>
            <person name="Griggs A."/>
            <person name="Gujja S."/>
            <person name="Heiman D."/>
            <person name="Hepburn T."/>
            <person name="Howarth C."/>
            <person name="Jen D."/>
            <person name="Larson L."/>
            <person name="Lewis B."/>
            <person name="Mehta T."/>
            <person name="Park D."/>
            <person name="Pearson M."/>
            <person name="Roberts A."/>
            <person name="Saif S."/>
            <person name="Shenoy N."/>
            <person name="Sisk P."/>
            <person name="Stolte C."/>
            <person name="Sykes S."/>
            <person name="Walk T."/>
            <person name="White J."/>
            <person name="Yandava C."/>
            <person name="Burger G."/>
            <person name="Gray M.W."/>
            <person name="Holland P.W.H."/>
            <person name="King N."/>
            <person name="Lang F.B.F."/>
            <person name="Roger A.J."/>
            <person name="Ruiz-Trillo I."/>
            <person name="Lander E."/>
            <person name="Nusbaum C."/>
        </authorList>
    </citation>
    <scope>NUCLEOTIDE SEQUENCE [LARGE SCALE GENOMIC DNA]</scope>
    <source>
        <strain evidence="8">ATCC 38327</strain>
    </source>
</reference>
<dbReference type="Pfam" id="PF04082">
    <property type="entry name" value="Fungal_trans"/>
    <property type="match status" value="1"/>
</dbReference>
<proteinExistence type="predicted"/>
<dbReference type="GO" id="GO:0000981">
    <property type="term" value="F:DNA-binding transcription factor activity, RNA polymerase II-specific"/>
    <property type="evidence" value="ECO:0007669"/>
    <property type="project" value="InterPro"/>
</dbReference>
<dbReference type="VEuPathDB" id="FungiDB:AMAG_01094"/>
<dbReference type="InterPro" id="IPR007219">
    <property type="entry name" value="XnlR_reg_dom"/>
</dbReference>
<dbReference type="Pfam" id="PF00172">
    <property type="entry name" value="Zn_clus"/>
    <property type="match status" value="1"/>
</dbReference>
<dbReference type="GO" id="GO:0008270">
    <property type="term" value="F:zinc ion binding"/>
    <property type="evidence" value="ECO:0007669"/>
    <property type="project" value="InterPro"/>
</dbReference>
<keyword evidence="3" id="KW-0238">DNA-binding</keyword>
<dbReference type="PANTHER" id="PTHR46910">
    <property type="entry name" value="TRANSCRIPTION FACTOR PDR1"/>
    <property type="match status" value="1"/>
</dbReference>
<dbReference type="InterPro" id="IPR036864">
    <property type="entry name" value="Zn2-C6_fun-type_DNA-bd_sf"/>
</dbReference>
<evidence type="ECO:0000313" key="7">
    <source>
        <dbReference type="EMBL" id="KNE55175.1"/>
    </source>
</evidence>
<keyword evidence="8" id="KW-1185">Reference proteome</keyword>
<dbReference type="PROSITE" id="PS50048">
    <property type="entry name" value="ZN2_CY6_FUNGAL_2"/>
    <property type="match status" value="1"/>
</dbReference>
<dbReference type="eggNOG" id="ENOG502QWDT">
    <property type="taxonomic scope" value="Eukaryota"/>
</dbReference>
<evidence type="ECO:0000256" key="4">
    <source>
        <dbReference type="ARBA" id="ARBA00023242"/>
    </source>
</evidence>
<evidence type="ECO:0000256" key="1">
    <source>
        <dbReference type="ARBA" id="ARBA00004123"/>
    </source>
</evidence>
<protein>
    <recommendedName>
        <fullName evidence="6">Zn(2)-C6 fungal-type domain-containing protein</fullName>
    </recommendedName>
</protein>
<keyword evidence="4" id="KW-0539">Nucleus</keyword>
<dbReference type="SMART" id="SM00066">
    <property type="entry name" value="GAL4"/>
    <property type="match status" value="1"/>
</dbReference>
<dbReference type="Proteomes" id="UP000054350">
    <property type="component" value="Unassembled WGS sequence"/>
</dbReference>
<dbReference type="OrthoDB" id="39175at2759"/>
<comment type="subcellular location">
    <subcellularLocation>
        <location evidence="1">Nucleus</location>
    </subcellularLocation>
</comment>
<dbReference type="AlphaFoldDB" id="A0A0L0RYE4"/>
<sequence>MQQPPPPPGTDASSHASPSPSPSLLNSLLSPDQPPAAKRSRISVACDTCRRKKVRCDGEQPCEYCTRARLPCTYQAPKRRGHGSSSGSASASTPHPPSGAHDDAHARSAHPDDAAADELADMMTFLVSLEENGGIHALRSLGSSSGMHLLRMWSDRVSEGVLVVPSILKKHTPSGPETDLPPREIMDLLLDFFFEYLHPFLPVTERQMIYNSLDQPNPPLMLLNSIFAVSARVYEGLSEEQSDKPGASDIFLNRARQIARNILLEPPCLEYIQALLLLSFHELGFLRGSTWLISGVAIRMAQDIGLNRRMDNLSGALSISPMQRHLMKKTWAAVFVMDRFVSAVLGRPVTIHDEDCDVGWPSPDDERELSGEEGALILGDFVELAKLAAILGKVLRNINSVRERSKLAYTLPELHRALSQWLNELPARLRYSFNPSAPTPSRFAAFLNCLYYSTIILLYRPFLSPGSAKTSPLFPQYLHIAQTASQAIVFICHARVDELFLMPNVILYCLFTAITTLVISYNCTAAPKPGDGSDPSSAPPPAPNPTRANSLTALMKCLVILSTVQEIWPMANRIGFVLEDFFSHHQVRVDVPRPAPRPAKTERVPATSRKCQDPQAVSEAYERLQSLVSERRRRSGNRTAAGMGGMDMDEMMGVQPSMELGGLGLDLDAIMFGNGATSGAGAQGAAGGAGLGAALNG</sequence>
<gene>
    <name evidence="7" type="ORF">AMAG_01094</name>
</gene>
<name>A0A0L0RYE4_ALLM3</name>
<reference evidence="7 8" key="1">
    <citation type="submission" date="2009-11" db="EMBL/GenBank/DDBJ databases">
        <title>Annotation of Allomyces macrogynus ATCC 38327.</title>
        <authorList>
            <consortium name="The Broad Institute Genome Sequencing Platform"/>
            <person name="Russ C."/>
            <person name="Cuomo C."/>
            <person name="Burger G."/>
            <person name="Gray M.W."/>
            <person name="Holland P.W.H."/>
            <person name="King N."/>
            <person name="Lang F.B.F."/>
            <person name="Roger A.J."/>
            <person name="Ruiz-Trillo I."/>
            <person name="Young S.K."/>
            <person name="Zeng Q."/>
            <person name="Gargeya S."/>
            <person name="Fitzgerald M."/>
            <person name="Haas B."/>
            <person name="Abouelleil A."/>
            <person name="Alvarado L."/>
            <person name="Arachchi H.M."/>
            <person name="Berlin A."/>
            <person name="Chapman S.B."/>
            <person name="Gearin G."/>
            <person name="Goldberg J."/>
            <person name="Griggs A."/>
            <person name="Gujja S."/>
            <person name="Hansen M."/>
            <person name="Heiman D."/>
            <person name="Howarth C."/>
            <person name="Larimer J."/>
            <person name="Lui A."/>
            <person name="MacDonald P.J.P."/>
            <person name="McCowen C."/>
            <person name="Montmayeur A."/>
            <person name="Murphy C."/>
            <person name="Neiman D."/>
            <person name="Pearson M."/>
            <person name="Priest M."/>
            <person name="Roberts A."/>
            <person name="Saif S."/>
            <person name="Shea T."/>
            <person name="Sisk P."/>
            <person name="Stolte C."/>
            <person name="Sykes S."/>
            <person name="Wortman J."/>
            <person name="Nusbaum C."/>
            <person name="Birren B."/>
        </authorList>
    </citation>
    <scope>NUCLEOTIDE SEQUENCE [LARGE SCALE GENOMIC DNA]</scope>
    <source>
        <strain evidence="7 8">ATCC 38327</strain>
    </source>
</reference>